<protein>
    <submittedName>
        <fullName evidence="1">Uncharacterized protein</fullName>
    </submittedName>
</protein>
<evidence type="ECO:0000313" key="2">
    <source>
        <dbReference type="Proteomes" id="UP000030081"/>
    </source>
</evidence>
<gene>
    <name evidence="1" type="ORF">IX92_22535</name>
</gene>
<reference evidence="1 2" key="1">
    <citation type="submission" date="2014-10" db="EMBL/GenBank/DDBJ databases">
        <title>The Complete Genome Sequence for the Shellfish Pathogen Vibrio coralliilyticus RE98 Isolated from a Shellfish Hatchery.</title>
        <authorList>
            <person name="Richards G.P."/>
            <person name="Bono J.L."/>
            <person name="Watson M.A."/>
            <person name="Needleman D.S."/>
        </authorList>
    </citation>
    <scope>NUCLEOTIDE SEQUENCE [LARGE SCALE GENOMIC DNA]</scope>
    <source>
        <strain evidence="1 2">RE98</strain>
    </source>
</reference>
<dbReference type="KEGG" id="vct:JV59_17060"/>
<dbReference type="KEGG" id="vcy:IX92_22535"/>
<sequence length="148" mass="16670">MEKEAFVKLSFATLFFILATAFAALLFFSYKDYVHPKNVYGRWIEIGTPEYNTEILTFNEIGVYRNDRLITTNFDFDGKLVTVTTGGGISIYQIAGTFESPQLRRLEPNSPTQRFIKAGYENTVDMEGGGGSAKNRRAALSEHFSSKK</sequence>
<organism evidence="1 2">
    <name type="scientific">Vibrio coralliilyticus</name>
    <dbReference type="NCBI Taxonomy" id="190893"/>
    <lineage>
        <taxon>Bacteria</taxon>
        <taxon>Pseudomonadati</taxon>
        <taxon>Pseudomonadota</taxon>
        <taxon>Gammaproteobacteria</taxon>
        <taxon>Vibrionales</taxon>
        <taxon>Vibrionaceae</taxon>
        <taxon>Vibrio</taxon>
    </lineage>
</organism>
<dbReference type="GeneID" id="93943579"/>
<dbReference type="AlphaFoldDB" id="A0AAE5EPR7"/>
<dbReference type="EMBL" id="CP009618">
    <property type="protein sequence ID" value="AIW21758.1"/>
    <property type="molecule type" value="Genomic_DNA"/>
</dbReference>
<evidence type="ECO:0000313" key="1">
    <source>
        <dbReference type="EMBL" id="AIW21758.1"/>
    </source>
</evidence>
<proteinExistence type="predicted"/>
<dbReference type="Pfam" id="PF11012">
    <property type="entry name" value="DUF2850"/>
    <property type="match status" value="1"/>
</dbReference>
<accession>A0AAE5EPR7</accession>
<dbReference type="InterPro" id="IPR021271">
    <property type="entry name" value="DUF2850"/>
</dbReference>
<name>A0AAE5EPR7_9VIBR</name>
<dbReference type="RefSeq" id="WP_039951939.1">
    <property type="nucleotide sequence ID" value="NZ_CM004383.1"/>
</dbReference>
<keyword evidence="2" id="KW-1185">Reference proteome</keyword>
<dbReference type="Proteomes" id="UP000030081">
    <property type="component" value="Chromosome 2"/>
</dbReference>